<accession>A0ABR7D3W8</accession>
<dbReference type="Pfam" id="PF25275">
    <property type="entry name" value="Golvesin_C"/>
    <property type="match status" value="1"/>
</dbReference>
<feature type="domain" description="Golvesin/Xly CBD-like" evidence="2">
    <location>
        <begin position="934"/>
        <end position="1067"/>
    </location>
</feature>
<comment type="caution">
    <text evidence="3">The sequence shown here is derived from an EMBL/GenBank/DDBJ whole genome shotgun (WGS) entry which is preliminary data.</text>
</comment>
<feature type="transmembrane region" description="Helical" evidence="1">
    <location>
        <begin position="21"/>
        <end position="41"/>
    </location>
</feature>
<dbReference type="Proteomes" id="UP000646484">
    <property type="component" value="Unassembled WGS sequence"/>
</dbReference>
<evidence type="ECO:0000256" key="1">
    <source>
        <dbReference type="SAM" id="Phobius"/>
    </source>
</evidence>
<keyword evidence="1" id="KW-0812">Transmembrane</keyword>
<evidence type="ECO:0000313" key="4">
    <source>
        <dbReference type="Proteomes" id="UP000646484"/>
    </source>
</evidence>
<feature type="transmembrane region" description="Helical" evidence="1">
    <location>
        <begin position="61"/>
        <end position="83"/>
    </location>
</feature>
<keyword evidence="1" id="KW-0472">Membrane</keyword>
<feature type="transmembrane region" description="Helical" evidence="1">
    <location>
        <begin position="230"/>
        <end position="249"/>
    </location>
</feature>
<dbReference type="EMBL" id="JACOOH010000007">
    <property type="protein sequence ID" value="MBC5622519.1"/>
    <property type="molecule type" value="Genomic_DNA"/>
</dbReference>
<proteinExistence type="predicted"/>
<keyword evidence="1" id="KW-1133">Transmembrane helix</keyword>
<reference evidence="3 4" key="1">
    <citation type="submission" date="2020-08" db="EMBL/GenBank/DDBJ databases">
        <title>Genome public.</title>
        <authorList>
            <person name="Liu C."/>
            <person name="Sun Q."/>
        </authorList>
    </citation>
    <scope>NUCLEOTIDE SEQUENCE [LARGE SCALE GENOMIC DNA]</scope>
    <source>
        <strain evidence="3 4">NSJ-56</strain>
    </source>
</reference>
<keyword evidence="4" id="KW-1185">Reference proteome</keyword>
<dbReference type="InterPro" id="IPR033803">
    <property type="entry name" value="CBD-like_Golvesin-Xly"/>
</dbReference>
<name>A0ABR7D3W8_9BACT</name>
<feature type="transmembrane region" description="Helical" evidence="1">
    <location>
        <begin position="111"/>
        <end position="133"/>
    </location>
</feature>
<organism evidence="3 4">
    <name type="scientific">Butyricimonas hominis</name>
    <dbReference type="NCBI Taxonomy" id="2763032"/>
    <lineage>
        <taxon>Bacteria</taxon>
        <taxon>Pseudomonadati</taxon>
        <taxon>Bacteroidota</taxon>
        <taxon>Bacteroidia</taxon>
        <taxon>Bacteroidales</taxon>
        <taxon>Odoribacteraceae</taxon>
        <taxon>Butyricimonas</taxon>
    </lineage>
</organism>
<protein>
    <recommendedName>
        <fullName evidence="2">Golvesin/Xly CBD-like domain-containing protein</fullName>
    </recommendedName>
</protein>
<sequence length="1070" mass="121756">MNYRTIGLIARYEAKAITREWSFKVVTVLCVLIVAFLHVITQSSIKEPEWIAISLPSAIPFANAYLVNILQIIIAIFWAGNFLREDKYVDANSSVSARPFSNMELLLGKTLGFILVILCLDILLGIIALSIHLLASDSPFVFSPYVFYFLTITCPILFFITGFTICVKGIAHNFALACVLLLAFLYFGVFFGKGVLYGAFDILALGMPNAFSDVTGFADSSSFLLQRFSFLAWGCGLIILGITFICRISNSAKANFATGKFGILLLVVGFVVSGFYVGKYVQRDKEREVVRDVFVKYQNLPKVNVLEHDINFKQEGYAYLASSKLKVYNPYEWKIDSVVLYLNPGLEVLKLASGKENLSYRRERQVIVLAMSMQPGETKEIGVDYRGGISPAVCYAEVVNIDSLAARSRGYYMYNMGRDYYYLRPDYTLLTPECLWYPTSKPTVNVNAPYFTEREFTRFKLTVSGEDKRVPVAPGEESREGDNICFTGKFGVSGLTLCIGDYVRKGIQYEDVFYEVFLLPGHEYLLFKELDMATLFEQWSLVFMFEKNKAYVYDKLNLVETPVHFCAYSRDWKSNSEYVHSGIVYRPEREPLFRLPFKPMHDEREGFNPSEEFWRMYRLFLDNNVMVDVPSGNMFLGRFVKRAPRDFVKNVNDISSLLQKDHYSVLSTEFAGIDLLFHEMQKGLGEKFDNFADNFAVRCFNDYSLEEILRESSRDIKLNLAIHLKGYNFLKTLLCSVPYEEFESFNTDFIENHAFQCFSYEEYCEEVKQRFGIDFLELTRQLYCERGLPAFYFRDVRLDAVETSKGEEGHVFSVKVWNKGELDGIVSISSYRGKSRDYIVPANACKEIKYYNEFGVSEGVRISTNFAMNNPSLFSFEDFPQGSRISEPIEGIFDADTIVFAPEAGVYIVDNTDPGCRVVEDRRVLDKVYAKSESSYKGTRWREAAMGDSYGEPVKSYLTKRSGDGVSAVEWEVNLPESGKYELFVYNDNSVDAGLVKSGWLTAPRVQTYRFAHAEGEETIELLPLEEANGWVSMGVYQFNAGMAKINLSGQGADPNQSIVADAVKWVKVK</sequence>
<evidence type="ECO:0000259" key="2">
    <source>
        <dbReference type="Pfam" id="PF25275"/>
    </source>
</evidence>
<feature type="transmembrane region" description="Helical" evidence="1">
    <location>
        <begin position="261"/>
        <end position="278"/>
    </location>
</feature>
<feature type="transmembrane region" description="Helical" evidence="1">
    <location>
        <begin position="174"/>
        <end position="200"/>
    </location>
</feature>
<gene>
    <name evidence="3" type="ORF">H8S64_15585</name>
</gene>
<feature type="transmembrane region" description="Helical" evidence="1">
    <location>
        <begin position="145"/>
        <end position="167"/>
    </location>
</feature>
<dbReference type="RefSeq" id="WP_186977271.1">
    <property type="nucleotide sequence ID" value="NZ_JACOOH010000007.1"/>
</dbReference>
<evidence type="ECO:0000313" key="3">
    <source>
        <dbReference type="EMBL" id="MBC5622519.1"/>
    </source>
</evidence>